<keyword evidence="6" id="KW-0418">Kinase</keyword>
<dbReference type="SUPFAM" id="SSF56112">
    <property type="entry name" value="Protein kinase-like (PK-like)"/>
    <property type="match status" value="1"/>
</dbReference>
<evidence type="ECO:0000256" key="4">
    <source>
        <dbReference type="ARBA" id="ARBA00022679"/>
    </source>
</evidence>
<dbReference type="Gene3D" id="2.60.40.10">
    <property type="entry name" value="Immunoglobulins"/>
    <property type="match status" value="7"/>
</dbReference>
<sequence>MKEDIQDVTTKLGESGTLTCGIIGRPLPEIKWYRYGKELIQSRKYKMSSDGRNHSLSILTDEQEDEGLYTCRAINEAGEIETSGKLRLQAAPQFHPGFPLKEKYYAGAGTSLRLHVVYIGRPIPQIMWFYGKKPLNPSEGVIIENTESYTHLVVRNVQRKTNAGRYKVQLSNKFGTIDTVLRVEIQDKPCMPEGPLVVDALLKSSVIISWKVPKDDGGSVITNYIVEKREAKEGEQWNLVSSSVPGTTCRVPNLIESAGYYFRVSAQNQYGVSESLEIPSVVIIKSPFEKPGIPQQPFIISSTRDSCVVCWKPPSSDAETNFEVNGLIEGFEYEFRVKCRNMGGESDWSEISAPIIPKSEQAPRAPAFREEIRDMNVKYHANATFVTKVVGHPKPVIKWYRSGKEIQADGTKIKAQEFKGGYYQLVITTADESDATVYQVRATNPSGSISATANLEVEVPAKIHLPKELQGMGAVHAVRGETITIKIPITGKPEPAIIWQKGQEILSNSPYHQVITTRSFTSLVFLKGVQRKDTGYYAITAKNRFGTDKQTIEVDVADIPDAPKGLVVSDISRDSITLTWEPPANDGGSNIIGYVVEKCPTTADRWIRAGQTVDCSYTMINVFGKTKYQFRVIAENQFGLSAPCAPTEPITTKEDKSVIRNYDEEVDEAREVTKEEALFYKVKELSSKYVISEELARCQFGVVHRCVEIATKKTFMAKFIKVRGTDREIVLREIEALNVARHKNIIYLHEYFESMEEIILIFEFMSGVDIFERLGTSNFELTEQEIVRYLRQVCSALEFLHSHNFGHFDIRPDNIVYATRRSTNIKIIEMGQSRLLVPGENIRMLFSAPEYYAPEVHRHDLEHEGPVRTWE</sequence>
<protein>
    <submittedName>
        <fullName evidence="12">(Atlantic silverside) hypothetical protein</fullName>
    </submittedName>
</protein>
<dbReference type="PROSITE" id="PS00109">
    <property type="entry name" value="PROTEIN_KINASE_TYR"/>
    <property type="match status" value="1"/>
</dbReference>
<feature type="domain" description="Fibronectin type-III" evidence="11">
    <location>
        <begin position="562"/>
        <end position="655"/>
    </location>
</feature>
<proteinExistence type="inferred from homology"/>
<evidence type="ECO:0000256" key="2">
    <source>
        <dbReference type="ARBA" id="ARBA00006692"/>
    </source>
</evidence>
<dbReference type="GO" id="GO:0005737">
    <property type="term" value="C:cytoplasm"/>
    <property type="evidence" value="ECO:0007669"/>
    <property type="project" value="UniProtKB-SubCell"/>
</dbReference>
<evidence type="ECO:0000256" key="6">
    <source>
        <dbReference type="ARBA" id="ARBA00022777"/>
    </source>
</evidence>
<dbReference type="InterPro" id="IPR013783">
    <property type="entry name" value="Ig-like_fold"/>
</dbReference>
<feature type="domain" description="Fibronectin type-III" evidence="11">
    <location>
        <begin position="192"/>
        <end position="287"/>
    </location>
</feature>
<dbReference type="PIRSF" id="PIRSF000615">
    <property type="entry name" value="TyrPK_CSF1-R"/>
    <property type="match status" value="1"/>
</dbReference>
<dbReference type="SMART" id="SM00408">
    <property type="entry name" value="IGc2"/>
    <property type="match status" value="3"/>
</dbReference>
<dbReference type="PROSITE" id="PS50835">
    <property type="entry name" value="IG_LIKE"/>
    <property type="match status" value="2"/>
</dbReference>
<dbReference type="CDD" id="cd00096">
    <property type="entry name" value="Ig"/>
    <property type="match status" value="1"/>
</dbReference>
<dbReference type="Pfam" id="PF07679">
    <property type="entry name" value="I-set"/>
    <property type="match status" value="4"/>
</dbReference>
<dbReference type="InterPro" id="IPR007110">
    <property type="entry name" value="Ig-like_dom"/>
</dbReference>
<dbReference type="InterPro" id="IPR008266">
    <property type="entry name" value="Tyr_kinase_AS"/>
</dbReference>
<dbReference type="InterPro" id="IPR003961">
    <property type="entry name" value="FN3_dom"/>
</dbReference>
<dbReference type="PROSITE" id="PS50853">
    <property type="entry name" value="FN3"/>
    <property type="match status" value="2"/>
</dbReference>
<name>A0A8S4BE29_9TELE</name>
<dbReference type="InterPro" id="IPR011009">
    <property type="entry name" value="Kinase-like_dom_sf"/>
</dbReference>
<comment type="caution">
    <text evidence="12">The sequence shown here is derived from an EMBL/GenBank/DDBJ whole genome shotgun (WGS) entry which is preliminary data.</text>
</comment>
<evidence type="ECO:0000256" key="7">
    <source>
        <dbReference type="ARBA" id="ARBA00023157"/>
    </source>
</evidence>
<dbReference type="InterPro" id="IPR003599">
    <property type="entry name" value="Ig_sub"/>
</dbReference>
<feature type="domain" description="Protein kinase" evidence="9">
    <location>
        <begin position="689"/>
        <end position="871"/>
    </location>
</feature>
<evidence type="ECO:0000259" key="10">
    <source>
        <dbReference type="PROSITE" id="PS50835"/>
    </source>
</evidence>
<dbReference type="FunFam" id="2.60.40.10:FF:000003">
    <property type="entry name" value="Titin isoform E"/>
    <property type="match status" value="1"/>
</dbReference>
<dbReference type="InterPro" id="IPR003598">
    <property type="entry name" value="Ig_sub2"/>
</dbReference>
<dbReference type="InterPro" id="IPR036116">
    <property type="entry name" value="FN3_sf"/>
</dbReference>
<dbReference type="FunFam" id="2.60.40.10:FF:000147">
    <property type="entry name" value="Myosin light chain kinase"/>
    <property type="match status" value="1"/>
</dbReference>
<comment type="subcellular location">
    <subcellularLocation>
        <location evidence="1">Cytoplasm</location>
    </subcellularLocation>
</comment>
<accession>A0A8S4BE29</accession>
<dbReference type="PANTHER" id="PTHR14340:SF13">
    <property type="entry name" value="TITIN"/>
    <property type="match status" value="1"/>
</dbReference>
<organism evidence="12 13">
    <name type="scientific">Menidia menidia</name>
    <name type="common">Atlantic silverside</name>
    <dbReference type="NCBI Taxonomy" id="238744"/>
    <lineage>
        <taxon>Eukaryota</taxon>
        <taxon>Metazoa</taxon>
        <taxon>Chordata</taxon>
        <taxon>Craniata</taxon>
        <taxon>Vertebrata</taxon>
        <taxon>Euteleostomi</taxon>
        <taxon>Actinopterygii</taxon>
        <taxon>Neopterygii</taxon>
        <taxon>Teleostei</taxon>
        <taxon>Neoteleostei</taxon>
        <taxon>Acanthomorphata</taxon>
        <taxon>Ovalentaria</taxon>
        <taxon>Atherinomorphae</taxon>
        <taxon>Atheriniformes</taxon>
        <taxon>Atherinopsidae</taxon>
        <taxon>Menidiinae</taxon>
        <taxon>Menidia</taxon>
    </lineage>
</organism>
<dbReference type="PROSITE" id="PS50011">
    <property type="entry name" value="PROTEIN_KINASE_DOM"/>
    <property type="match status" value="1"/>
</dbReference>
<dbReference type="Pfam" id="PF00041">
    <property type="entry name" value="fn3"/>
    <property type="match status" value="2"/>
</dbReference>
<keyword evidence="13" id="KW-1185">Reference proteome</keyword>
<dbReference type="CDD" id="cd00063">
    <property type="entry name" value="FN3"/>
    <property type="match status" value="3"/>
</dbReference>
<evidence type="ECO:0000313" key="13">
    <source>
        <dbReference type="Proteomes" id="UP000677803"/>
    </source>
</evidence>
<evidence type="ECO:0000313" key="12">
    <source>
        <dbReference type="EMBL" id="CAG5962766.1"/>
    </source>
</evidence>
<dbReference type="SMART" id="SM00409">
    <property type="entry name" value="IG"/>
    <property type="match status" value="4"/>
</dbReference>
<evidence type="ECO:0000256" key="8">
    <source>
        <dbReference type="ARBA" id="ARBA00023319"/>
    </source>
</evidence>
<dbReference type="FunFam" id="2.60.40.10:FF:001399">
    <property type="entry name" value="Titin a"/>
    <property type="match status" value="1"/>
</dbReference>
<comment type="similarity">
    <text evidence="2">Belongs to the protein kinase superfamily. CAMK Ser/Thr protein kinase family.</text>
</comment>
<dbReference type="SUPFAM" id="SSF49265">
    <property type="entry name" value="Fibronectin type III"/>
    <property type="match status" value="2"/>
</dbReference>
<dbReference type="Gene3D" id="1.10.510.10">
    <property type="entry name" value="Transferase(Phosphotransferase) domain 1"/>
    <property type="match status" value="1"/>
</dbReference>
<dbReference type="Proteomes" id="UP000677803">
    <property type="component" value="Unassembled WGS sequence"/>
</dbReference>
<keyword evidence="7" id="KW-1015">Disulfide bond</keyword>
<dbReference type="FunFam" id="2.60.40.10:FF:000673">
    <property type="entry name" value="Titin a"/>
    <property type="match status" value="1"/>
</dbReference>
<evidence type="ECO:0000256" key="1">
    <source>
        <dbReference type="ARBA" id="ARBA00004496"/>
    </source>
</evidence>
<feature type="domain" description="Ig-like" evidence="10">
    <location>
        <begin position="366"/>
        <end position="456"/>
    </location>
</feature>
<dbReference type="SMART" id="SM00060">
    <property type="entry name" value="FN3"/>
    <property type="match status" value="3"/>
</dbReference>
<dbReference type="OrthoDB" id="5969272at2759"/>
<dbReference type="FunFam" id="2.60.40.10:FF:000127">
    <property type="entry name" value="titin isoform X1"/>
    <property type="match status" value="1"/>
</dbReference>
<keyword evidence="5" id="KW-0677">Repeat</keyword>
<dbReference type="InterPro" id="IPR000719">
    <property type="entry name" value="Prot_kinase_dom"/>
</dbReference>
<dbReference type="FunFam" id="2.60.40.10:FF:001229">
    <property type="entry name" value="titin isoform X1"/>
    <property type="match status" value="1"/>
</dbReference>
<dbReference type="AlphaFoldDB" id="A0A8S4BE29"/>
<keyword evidence="3" id="KW-0963">Cytoplasm</keyword>
<dbReference type="InterPro" id="IPR013098">
    <property type="entry name" value="Ig_I-set"/>
</dbReference>
<dbReference type="GO" id="GO:0005524">
    <property type="term" value="F:ATP binding"/>
    <property type="evidence" value="ECO:0007669"/>
    <property type="project" value="InterPro"/>
</dbReference>
<evidence type="ECO:0000256" key="5">
    <source>
        <dbReference type="ARBA" id="ARBA00022737"/>
    </source>
</evidence>
<dbReference type="Pfam" id="PF00069">
    <property type="entry name" value="Pkinase"/>
    <property type="match status" value="1"/>
</dbReference>
<keyword evidence="4" id="KW-0808">Transferase</keyword>
<feature type="domain" description="Ig-like" evidence="10">
    <location>
        <begin position="1"/>
        <end position="87"/>
    </location>
</feature>
<dbReference type="PANTHER" id="PTHR14340">
    <property type="entry name" value="MICROFIBRIL-ASSOCIATED GLYCOPROTEIN 3"/>
    <property type="match status" value="1"/>
</dbReference>
<evidence type="ECO:0000259" key="11">
    <source>
        <dbReference type="PROSITE" id="PS50853"/>
    </source>
</evidence>
<dbReference type="Gene3D" id="3.30.200.20">
    <property type="entry name" value="Phosphorylase Kinase, domain 1"/>
    <property type="match status" value="1"/>
</dbReference>
<evidence type="ECO:0000259" key="9">
    <source>
        <dbReference type="PROSITE" id="PS50011"/>
    </source>
</evidence>
<dbReference type="GO" id="GO:0004672">
    <property type="term" value="F:protein kinase activity"/>
    <property type="evidence" value="ECO:0007669"/>
    <property type="project" value="InterPro"/>
</dbReference>
<reference evidence="12" key="1">
    <citation type="submission" date="2021-05" db="EMBL/GenBank/DDBJ databases">
        <authorList>
            <person name="Tigano A."/>
        </authorList>
    </citation>
    <scope>NUCLEOTIDE SEQUENCE</scope>
</reference>
<keyword evidence="8" id="KW-0393">Immunoglobulin domain</keyword>
<dbReference type="InterPro" id="IPR036179">
    <property type="entry name" value="Ig-like_dom_sf"/>
</dbReference>
<dbReference type="PRINTS" id="PR00014">
    <property type="entry name" value="FNTYPEIII"/>
</dbReference>
<dbReference type="EMBL" id="CAJRST010026668">
    <property type="protein sequence ID" value="CAG5962766.1"/>
    <property type="molecule type" value="Genomic_DNA"/>
</dbReference>
<dbReference type="SUPFAM" id="SSF48726">
    <property type="entry name" value="Immunoglobulin"/>
    <property type="match status" value="4"/>
</dbReference>
<gene>
    <name evidence="12" type="ORF">MMEN_LOCUS15636</name>
</gene>
<evidence type="ECO:0000256" key="3">
    <source>
        <dbReference type="ARBA" id="ARBA00022490"/>
    </source>
</evidence>